<dbReference type="Proteomes" id="UP000267606">
    <property type="component" value="Unassembled WGS sequence"/>
</dbReference>
<evidence type="ECO:0000313" key="1">
    <source>
        <dbReference type="EMBL" id="VDO63493.1"/>
    </source>
</evidence>
<name>A0A183HQP4_9BILA</name>
<evidence type="ECO:0000313" key="2">
    <source>
        <dbReference type="Proteomes" id="UP000267606"/>
    </source>
</evidence>
<dbReference type="SUPFAM" id="SSF82895">
    <property type="entry name" value="TSP-1 type 1 repeat"/>
    <property type="match status" value="1"/>
</dbReference>
<sequence>PPLPTTPTEIPVTEIPGYVPTPPTTYAPTPSIPGYVFIPGIPSVSATPGYLPAPVTPGYVPAPSAPGYIPAPSAPEYVLIPGAPGYAIAPSAPGYVYLSGAPGYLSALPSYIMPPNIFIEINCHWTEWYQWSSCEKTCHHHMKYRFRECIGGNNCTCSGDAREEMSCLLPPECNN</sequence>
<keyword evidence="2" id="KW-1185">Reference proteome</keyword>
<reference evidence="1 2" key="2">
    <citation type="submission" date="2018-11" db="EMBL/GenBank/DDBJ databases">
        <authorList>
            <consortium name="Pathogen Informatics"/>
        </authorList>
    </citation>
    <scope>NUCLEOTIDE SEQUENCE [LARGE SCALE GENOMIC DNA]</scope>
</reference>
<dbReference type="Gene3D" id="2.20.100.10">
    <property type="entry name" value="Thrombospondin type-1 (TSP1) repeat"/>
    <property type="match status" value="1"/>
</dbReference>
<dbReference type="STRING" id="387005.A0A183HQP4"/>
<dbReference type="WBParaSite" id="OFLC_0000980501-mRNA-1">
    <property type="protein sequence ID" value="OFLC_0000980501-mRNA-1"/>
    <property type="gene ID" value="OFLC_0000980501"/>
</dbReference>
<dbReference type="InterPro" id="IPR036383">
    <property type="entry name" value="TSP1_rpt_sf"/>
</dbReference>
<dbReference type="PROSITE" id="PS50092">
    <property type="entry name" value="TSP1"/>
    <property type="match status" value="1"/>
</dbReference>
<proteinExistence type="predicted"/>
<dbReference type="EMBL" id="UZAJ01012446">
    <property type="protein sequence ID" value="VDO63493.1"/>
    <property type="molecule type" value="Genomic_DNA"/>
</dbReference>
<organism evidence="3">
    <name type="scientific">Onchocerca flexuosa</name>
    <dbReference type="NCBI Taxonomy" id="387005"/>
    <lineage>
        <taxon>Eukaryota</taxon>
        <taxon>Metazoa</taxon>
        <taxon>Ecdysozoa</taxon>
        <taxon>Nematoda</taxon>
        <taxon>Chromadorea</taxon>
        <taxon>Rhabditida</taxon>
        <taxon>Spirurina</taxon>
        <taxon>Spiruromorpha</taxon>
        <taxon>Filarioidea</taxon>
        <taxon>Onchocercidae</taxon>
        <taxon>Onchocerca</taxon>
    </lineage>
</organism>
<gene>
    <name evidence="1" type="ORF">OFLC_LOCUS9807</name>
</gene>
<accession>A0A183HQP4</accession>
<dbReference type="AlphaFoldDB" id="A0A183HQP4"/>
<protein>
    <submittedName>
        <fullName evidence="3">EB domain-containing protein</fullName>
    </submittedName>
</protein>
<evidence type="ECO:0000313" key="3">
    <source>
        <dbReference type="WBParaSite" id="OFLC_0000980501-mRNA-1"/>
    </source>
</evidence>
<dbReference type="InterPro" id="IPR000884">
    <property type="entry name" value="TSP1_rpt"/>
</dbReference>
<reference evidence="3" key="1">
    <citation type="submission" date="2016-06" db="UniProtKB">
        <authorList>
            <consortium name="WormBaseParasite"/>
        </authorList>
    </citation>
    <scope>IDENTIFICATION</scope>
</reference>